<comment type="caution">
    <text evidence="2">The sequence shown here is derived from an EMBL/GenBank/DDBJ whole genome shotgun (WGS) entry which is preliminary data.</text>
</comment>
<gene>
    <name evidence="2" type="ORF">GCM10009867_04990</name>
</gene>
<protein>
    <recommendedName>
        <fullName evidence="4">Integral membrane protein</fullName>
    </recommendedName>
</protein>
<proteinExistence type="predicted"/>
<keyword evidence="1" id="KW-1133">Transmembrane helix</keyword>
<sequence>MSVPSIDIKPNTTGLPGIGALENIVGAVLTFGLIAAVAGVAISSIAWAVGANSSNPHVAGKGKNGVLVAGAAAMLIGAANTLVTFFNNAGSSLR</sequence>
<keyword evidence="1" id="KW-0812">Transmembrane</keyword>
<dbReference type="RefSeq" id="WP_200947897.1">
    <property type="nucleotide sequence ID" value="NZ_BAAARN010000001.1"/>
</dbReference>
<dbReference type="InterPro" id="IPR046094">
    <property type="entry name" value="DUF6112"/>
</dbReference>
<evidence type="ECO:0008006" key="4">
    <source>
        <dbReference type="Google" id="ProtNLM"/>
    </source>
</evidence>
<dbReference type="EMBL" id="BAAARN010000001">
    <property type="protein sequence ID" value="GAA2731421.1"/>
    <property type="molecule type" value="Genomic_DNA"/>
</dbReference>
<reference evidence="3" key="1">
    <citation type="journal article" date="2019" name="Int. J. Syst. Evol. Microbiol.">
        <title>The Global Catalogue of Microorganisms (GCM) 10K type strain sequencing project: providing services to taxonomists for standard genome sequencing and annotation.</title>
        <authorList>
            <consortium name="The Broad Institute Genomics Platform"/>
            <consortium name="The Broad Institute Genome Sequencing Center for Infectious Disease"/>
            <person name="Wu L."/>
            <person name="Ma J."/>
        </authorList>
    </citation>
    <scope>NUCLEOTIDE SEQUENCE [LARGE SCALE GENOMIC DNA]</scope>
    <source>
        <strain evidence="3">JCM 16378</strain>
    </source>
</reference>
<feature type="transmembrane region" description="Helical" evidence="1">
    <location>
        <begin position="24"/>
        <end position="52"/>
    </location>
</feature>
<evidence type="ECO:0000313" key="3">
    <source>
        <dbReference type="Proteomes" id="UP001501326"/>
    </source>
</evidence>
<dbReference type="Pfam" id="PF19607">
    <property type="entry name" value="DUF6112"/>
    <property type="match status" value="1"/>
</dbReference>
<feature type="transmembrane region" description="Helical" evidence="1">
    <location>
        <begin position="64"/>
        <end position="86"/>
    </location>
</feature>
<evidence type="ECO:0000313" key="2">
    <source>
        <dbReference type="EMBL" id="GAA2731421.1"/>
    </source>
</evidence>
<keyword evidence="3" id="KW-1185">Reference proteome</keyword>
<accession>A0ABP6GYJ2</accession>
<organism evidence="2 3">
    <name type="scientific">Pedococcus aerophilus</name>
    <dbReference type="NCBI Taxonomy" id="436356"/>
    <lineage>
        <taxon>Bacteria</taxon>
        <taxon>Bacillati</taxon>
        <taxon>Actinomycetota</taxon>
        <taxon>Actinomycetes</taxon>
        <taxon>Micrococcales</taxon>
        <taxon>Intrasporangiaceae</taxon>
        <taxon>Pedococcus</taxon>
    </lineage>
</organism>
<dbReference type="Proteomes" id="UP001501326">
    <property type="component" value="Unassembled WGS sequence"/>
</dbReference>
<name>A0ABP6GYJ2_9MICO</name>
<keyword evidence="1" id="KW-0472">Membrane</keyword>
<evidence type="ECO:0000256" key="1">
    <source>
        <dbReference type="SAM" id="Phobius"/>
    </source>
</evidence>